<evidence type="ECO:0000256" key="2">
    <source>
        <dbReference type="ARBA" id="ARBA00022771"/>
    </source>
</evidence>
<dbReference type="InterPro" id="IPR059033">
    <property type="entry name" value="C144_05_dom"/>
</dbReference>
<keyword evidence="2 4" id="KW-0863">Zinc-finger</keyword>
<reference evidence="6" key="2">
    <citation type="submission" date="2021-10" db="EMBL/GenBank/DDBJ databases">
        <title>Phylogenomics reveals ancestral predisposition of the termite-cultivated fungus Termitomyces towards a domesticated lifestyle.</title>
        <authorList>
            <person name="Auxier B."/>
            <person name="Grum-Grzhimaylo A."/>
            <person name="Cardenas M.E."/>
            <person name="Lodge J.D."/>
            <person name="Laessoe T."/>
            <person name="Pedersen O."/>
            <person name="Smith M.E."/>
            <person name="Kuyper T.W."/>
            <person name="Franco-Molano E.A."/>
            <person name="Baroni T.J."/>
            <person name="Aanen D.K."/>
        </authorList>
    </citation>
    <scope>NUCLEOTIDE SEQUENCE</scope>
    <source>
        <strain evidence="6">D49</strain>
    </source>
</reference>
<dbReference type="PROSITE" id="PS00518">
    <property type="entry name" value="ZF_RING_1"/>
    <property type="match status" value="1"/>
</dbReference>
<dbReference type="Gene3D" id="3.30.40.10">
    <property type="entry name" value="Zinc/RING finger domain, C3HC4 (zinc finger)"/>
    <property type="match status" value="1"/>
</dbReference>
<evidence type="ECO:0000256" key="3">
    <source>
        <dbReference type="ARBA" id="ARBA00022833"/>
    </source>
</evidence>
<evidence type="ECO:0000259" key="5">
    <source>
        <dbReference type="PROSITE" id="PS50089"/>
    </source>
</evidence>
<feature type="domain" description="RING-type" evidence="5">
    <location>
        <begin position="339"/>
        <end position="379"/>
    </location>
</feature>
<dbReference type="InterPro" id="IPR001841">
    <property type="entry name" value="Znf_RING"/>
</dbReference>
<dbReference type="GO" id="GO:0006974">
    <property type="term" value="P:DNA damage response"/>
    <property type="evidence" value="ECO:0007669"/>
    <property type="project" value="TreeGrafter"/>
</dbReference>
<name>A0A9P7GM67_9AGAR</name>
<accession>A0A9P7GM67</accession>
<keyword evidence="1" id="KW-0479">Metal-binding</keyword>
<reference evidence="6" key="1">
    <citation type="submission" date="2021-02" db="EMBL/GenBank/DDBJ databases">
        <authorList>
            <person name="Nieuwenhuis M."/>
            <person name="Van De Peppel L.J.J."/>
        </authorList>
    </citation>
    <scope>NUCLEOTIDE SEQUENCE</scope>
    <source>
        <strain evidence="6">D49</strain>
    </source>
</reference>
<dbReference type="PANTHER" id="PTHR45865:SF1">
    <property type="entry name" value="E3 UBIQUITIN-PROTEIN LIGASE SHPRH"/>
    <property type="match status" value="1"/>
</dbReference>
<protein>
    <recommendedName>
        <fullName evidence="5">RING-type domain-containing protein</fullName>
    </recommendedName>
</protein>
<evidence type="ECO:0000256" key="1">
    <source>
        <dbReference type="ARBA" id="ARBA00022723"/>
    </source>
</evidence>
<dbReference type="InterPro" id="IPR017907">
    <property type="entry name" value="Znf_RING_CS"/>
</dbReference>
<dbReference type="PANTHER" id="PTHR45865">
    <property type="entry name" value="E3 UBIQUITIN-PROTEIN LIGASE SHPRH FAMILY MEMBER"/>
    <property type="match status" value="1"/>
</dbReference>
<keyword evidence="3" id="KW-0862">Zinc</keyword>
<organism evidence="6 7">
    <name type="scientific">Sphagnurus paluster</name>
    <dbReference type="NCBI Taxonomy" id="117069"/>
    <lineage>
        <taxon>Eukaryota</taxon>
        <taxon>Fungi</taxon>
        <taxon>Dikarya</taxon>
        <taxon>Basidiomycota</taxon>
        <taxon>Agaricomycotina</taxon>
        <taxon>Agaricomycetes</taxon>
        <taxon>Agaricomycetidae</taxon>
        <taxon>Agaricales</taxon>
        <taxon>Tricholomatineae</taxon>
        <taxon>Lyophyllaceae</taxon>
        <taxon>Sphagnurus</taxon>
    </lineage>
</organism>
<sequence length="656" mass="73947">MALLTSDATKKNIALDAMMVDLPLLDDASFIPILETYQPTEEEFDAKPVPHKVTMFKRVSASVDLIEEANSITELILNEQSTLLWEWRTHMISLLTQKLASSEDQPDGDEYQRTLDNQGEAETYLQCYTALLADRRQALLNERTLLAAHDVREKKLRHTKAAMNAANAVREALLQISDEIEFQPEHEVLHSQLSKKRKELLNSLDGRAIKSVLVDLNTAATRVTREKDPERVALKEAVTELRRFIAEQTPIMDQLDADLVLIRKAFNQRILYFRQLQEISDTVAEVNWDGTVVEALLQASLEKDDLDADINKSRARQRYLDNLAKDKEDGIEDEDEGCCILCRCEFVRGFITQCAHVFCEGCMKAWLLRKEGKTCPVCRIAIDPDTIQRFTITLDKSHAKPAQQGPNGEAIPKSRRKISYNMIKPQLFNEITSMESFGDYGSKIQTLVQHLLYLKVTDPGAKSIVFSAWANSLLNTRYALEDSTNTSADMVILQLSPELTEWDKHGRPKFIVTMRKVSGYILRQLFRSSELVIDTVERNILDLAARQGLSLYTKENSAGTLNVSSFSSEPNSKVVKSPKKTKKAQQKGDFIFKMDDMLAILFPHMYEDVEYLIPEALEDADMESVAGSRAMVISRDASFSMGHGNSNAVAGPSNLG</sequence>
<dbReference type="InterPro" id="IPR013083">
    <property type="entry name" value="Znf_RING/FYVE/PHD"/>
</dbReference>
<dbReference type="GO" id="GO:0061630">
    <property type="term" value="F:ubiquitin protein ligase activity"/>
    <property type="evidence" value="ECO:0007669"/>
    <property type="project" value="TreeGrafter"/>
</dbReference>
<evidence type="ECO:0000256" key="4">
    <source>
        <dbReference type="PROSITE-ProRule" id="PRU00175"/>
    </source>
</evidence>
<dbReference type="Pfam" id="PF00097">
    <property type="entry name" value="zf-C3HC4"/>
    <property type="match status" value="1"/>
</dbReference>
<dbReference type="GO" id="GO:0000209">
    <property type="term" value="P:protein polyubiquitination"/>
    <property type="evidence" value="ECO:0007669"/>
    <property type="project" value="TreeGrafter"/>
</dbReference>
<dbReference type="InterPro" id="IPR018957">
    <property type="entry name" value="Znf_C3HC4_RING-type"/>
</dbReference>
<keyword evidence="7" id="KW-1185">Reference proteome</keyword>
<dbReference type="GO" id="GO:0005634">
    <property type="term" value="C:nucleus"/>
    <property type="evidence" value="ECO:0007669"/>
    <property type="project" value="TreeGrafter"/>
</dbReference>
<dbReference type="GO" id="GO:0008270">
    <property type="term" value="F:zinc ion binding"/>
    <property type="evidence" value="ECO:0007669"/>
    <property type="project" value="UniProtKB-KW"/>
</dbReference>
<dbReference type="OrthoDB" id="5330228at2759"/>
<proteinExistence type="predicted"/>
<dbReference type="Pfam" id="PF26021">
    <property type="entry name" value="Ferritin_C144_05"/>
    <property type="match status" value="1"/>
</dbReference>
<gene>
    <name evidence="6" type="ORF">H0H81_009998</name>
</gene>
<evidence type="ECO:0000313" key="6">
    <source>
        <dbReference type="EMBL" id="KAG5651063.1"/>
    </source>
</evidence>
<evidence type="ECO:0000313" key="7">
    <source>
        <dbReference type="Proteomes" id="UP000717328"/>
    </source>
</evidence>
<dbReference type="SMART" id="SM00184">
    <property type="entry name" value="RING"/>
    <property type="match status" value="1"/>
</dbReference>
<dbReference type="AlphaFoldDB" id="A0A9P7GM67"/>
<dbReference type="Proteomes" id="UP000717328">
    <property type="component" value="Unassembled WGS sequence"/>
</dbReference>
<dbReference type="SUPFAM" id="SSF57850">
    <property type="entry name" value="RING/U-box"/>
    <property type="match status" value="1"/>
</dbReference>
<comment type="caution">
    <text evidence="6">The sequence shown here is derived from an EMBL/GenBank/DDBJ whole genome shotgun (WGS) entry which is preliminary data.</text>
</comment>
<dbReference type="InterPro" id="IPR052583">
    <property type="entry name" value="ATP-helicase/E3_Ub-Ligase"/>
</dbReference>
<dbReference type="EMBL" id="JABCKI010000304">
    <property type="protein sequence ID" value="KAG5651063.1"/>
    <property type="molecule type" value="Genomic_DNA"/>
</dbReference>
<dbReference type="PROSITE" id="PS50089">
    <property type="entry name" value="ZF_RING_2"/>
    <property type="match status" value="1"/>
</dbReference>